<protein>
    <submittedName>
        <fullName evidence="3">BHLH domain-containing protein</fullName>
    </submittedName>
</protein>
<proteinExistence type="predicted"/>
<dbReference type="AlphaFoldDB" id="A0A915CP37"/>
<reference evidence="3" key="1">
    <citation type="submission" date="2022-11" db="UniProtKB">
        <authorList>
            <consortium name="WormBaseParasite"/>
        </authorList>
    </citation>
    <scope>IDENTIFICATION</scope>
</reference>
<name>A0A915CP37_9BILA</name>
<feature type="compositionally biased region" description="Low complexity" evidence="1">
    <location>
        <begin position="1"/>
        <end position="31"/>
    </location>
</feature>
<evidence type="ECO:0000313" key="3">
    <source>
        <dbReference type="WBParaSite" id="jg11144"/>
    </source>
</evidence>
<dbReference type="WBParaSite" id="jg11144">
    <property type="protein sequence ID" value="jg11144"/>
    <property type="gene ID" value="jg11144"/>
</dbReference>
<evidence type="ECO:0000313" key="2">
    <source>
        <dbReference type="Proteomes" id="UP000887574"/>
    </source>
</evidence>
<accession>A0A915CP37</accession>
<sequence>MTVSSSSSSTIAMSYPSSKYSLSSSTTVLHSSKIRKSRRNKQKQERTLERLRQMVGGDRQSTQLDIMQKVIDHIVDLQHELNNPIGFSARSAGEQMPTAMESVQQLILQLSTLVQFKRN</sequence>
<evidence type="ECO:0000256" key="1">
    <source>
        <dbReference type="SAM" id="MobiDB-lite"/>
    </source>
</evidence>
<feature type="region of interest" description="Disordered" evidence="1">
    <location>
        <begin position="1"/>
        <end position="46"/>
    </location>
</feature>
<organism evidence="2 3">
    <name type="scientific">Ditylenchus dipsaci</name>
    <dbReference type="NCBI Taxonomy" id="166011"/>
    <lineage>
        <taxon>Eukaryota</taxon>
        <taxon>Metazoa</taxon>
        <taxon>Ecdysozoa</taxon>
        <taxon>Nematoda</taxon>
        <taxon>Chromadorea</taxon>
        <taxon>Rhabditida</taxon>
        <taxon>Tylenchina</taxon>
        <taxon>Tylenchomorpha</taxon>
        <taxon>Sphaerularioidea</taxon>
        <taxon>Anguinidae</taxon>
        <taxon>Anguininae</taxon>
        <taxon>Ditylenchus</taxon>
    </lineage>
</organism>
<dbReference type="Proteomes" id="UP000887574">
    <property type="component" value="Unplaced"/>
</dbReference>
<keyword evidence="2" id="KW-1185">Reference proteome</keyword>
<feature type="compositionally biased region" description="Basic residues" evidence="1">
    <location>
        <begin position="32"/>
        <end position="41"/>
    </location>
</feature>